<evidence type="ECO:0000259" key="3">
    <source>
        <dbReference type="PROSITE" id="PS50003"/>
    </source>
</evidence>
<dbReference type="AlphaFoldDB" id="X6NJV9"/>
<gene>
    <name evidence="4" type="ORF">RFI_11494</name>
</gene>
<evidence type="ECO:0000256" key="1">
    <source>
        <dbReference type="SAM" id="Coils"/>
    </source>
</evidence>
<dbReference type="SMART" id="SM00233">
    <property type="entry name" value="PH"/>
    <property type="match status" value="1"/>
</dbReference>
<comment type="caution">
    <text evidence="4">The sequence shown here is derived from an EMBL/GenBank/DDBJ whole genome shotgun (WGS) entry which is preliminary data.</text>
</comment>
<feature type="compositionally biased region" description="Basic and acidic residues" evidence="2">
    <location>
        <begin position="114"/>
        <end position="137"/>
    </location>
</feature>
<feature type="coiled-coil region" evidence="1">
    <location>
        <begin position="4"/>
        <end position="31"/>
    </location>
</feature>
<evidence type="ECO:0000256" key="2">
    <source>
        <dbReference type="SAM" id="MobiDB-lite"/>
    </source>
</evidence>
<reference evidence="4 5" key="1">
    <citation type="journal article" date="2013" name="Curr. Biol.">
        <title>The Genome of the Foraminiferan Reticulomyxa filosa.</title>
        <authorList>
            <person name="Glockner G."/>
            <person name="Hulsmann N."/>
            <person name="Schleicher M."/>
            <person name="Noegel A.A."/>
            <person name="Eichinger L."/>
            <person name="Gallinger C."/>
            <person name="Pawlowski J."/>
            <person name="Sierra R."/>
            <person name="Euteneuer U."/>
            <person name="Pillet L."/>
            <person name="Moustafa A."/>
            <person name="Platzer M."/>
            <person name="Groth M."/>
            <person name="Szafranski K."/>
            <person name="Schliwa M."/>
        </authorList>
    </citation>
    <scope>NUCLEOTIDE SEQUENCE [LARGE SCALE GENOMIC DNA]</scope>
</reference>
<sequence length="520" mass="60399">MFNDKNKERQNRSLSERIQTLDEKVKGLNQNILERDAAIALLQVSLETEKKTVVDCDAKIQQHASSSTTLVGEKNLQIETLTFQLQKIEAETNKEKQEFQEKIQELENALEKIRQENQKEQTAESQKEQTTERKESDDNIVVTKTLSVEEVMSQFDIDECDLHWRIAQQIKKNATYRTLFQLIITKVDCFFNDCQTVSSYADMNEELKHSVEAAITELAQPNSTFLHDFPKTKALTKLNDYFANICKEVELRQLFHNVASFESKLSQNRMTFAKVFSLKVFSLEIFADNPDLEETDEKQRVGAEKQHQRQWHLWVEHACERAFVVLAIGIMEPVLATKFNNARVATIRDLEEIVNDLFVLLILGKSTAAFQERLKQQLEKEREKAKALEAQLSKEKDDEFEVIDHCANNTVHILKEGWLEKAGEHFFSQNQRRKFILWSDGSLFYVKGEGKNLTKNKIDLNQAKIVKKVGNFEMTVDMPDRRWEFKCATINDRDEWIQAFTSIKGVKCESCDSHSEQNRQ</sequence>
<dbReference type="InterPro" id="IPR001849">
    <property type="entry name" value="PH_domain"/>
</dbReference>
<dbReference type="EMBL" id="ASPP01008370">
    <property type="protein sequence ID" value="ETO25642.1"/>
    <property type="molecule type" value="Genomic_DNA"/>
</dbReference>
<dbReference type="InterPro" id="IPR011993">
    <property type="entry name" value="PH-like_dom_sf"/>
</dbReference>
<feature type="coiled-coil region" evidence="1">
    <location>
        <begin position="368"/>
        <end position="398"/>
    </location>
</feature>
<dbReference type="SUPFAM" id="SSF50729">
    <property type="entry name" value="PH domain-like"/>
    <property type="match status" value="1"/>
</dbReference>
<name>X6NJV9_RETFI</name>
<protein>
    <recommendedName>
        <fullName evidence="3">PH domain-containing protein</fullName>
    </recommendedName>
</protein>
<dbReference type="Pfam" id="PF00169">
    <property type="entry name" value="PH"/>
    <property type="match status" value="1"/>
</dbReference>
<evidence type="ECO:0000313" key="5">
    <source>
        <dbReference type="Proteomes" id="UP000023152"/>
    </source>
</evidence>
<keyword evidence="5" id="KW-1185">Reference proteome</keyword>
<accession>X6NJV9</accession>
<dbReference type="OrthoDB" id="63267at2759"/>
<organism evidence="4 5">
    <name type="scientific">Reticulomyxa filosa</name>
    <dbReference type="NCBI Taxonomy" id="46433"/>
    <lineage>
        <taxon>Eukaryota</taxon>
        <taxon>Sar</taxon>
        <taxon>Rhizaria</taxon>
        <taxon>Retaria</taxon>
        <taxon>Foraminifera</taxon>
        <taxon>Monothalamids</taxon>
        <taxon>Reticulomyxidae</taxon>
        <taxon>Reticulomyxa</taxon>
    </lineage>
</organism>
<evidence type="ECO:0000313" key="4">
    <source>
        <dbReference type="EMBL" id="ETO25642.1"/>
    </source>
</evidence>
<feature type="domain" description="PH" evidence="3">
    <location>
        <begin position="412"/>
        <end position="505"/>
    </location>
</feature>
<dbReference type="Gene3D" id="2.30.29.30">
    <property type="entry name" value="Pleckstrin-homology domain (PH domain)/Phosphotyrosine-binding domain (PTB)"/>
    <property type="match status" value="1"/>
</dbReference>
<dbReference type="PROSITE" id="PS50003">
    <property type="entry name" value="PH_DOMAIN"/>
    <property type="match status" value="1"/>
</dbReference>
<dbReference type="Proteomes" id="UP000023152">
    <property type="component" value="Unassembled WGS sequence"/>
</dbReference>
<feature type="region of interest" description="Disordered" evidence="2">
    <location>
        <begin position="114"/>
        <end position="138"/>
    </location>
</feature>
<keyword evidence="1" id="KW-0175">Coiled coil</keyword>
<proteinExistence type="predicted"/>